<dbReference type="Proteomes" id="UP000679789">
    <property type="component" value="Unassembled WGS sequence"/>
</dbReference>
<name>A0A8T5CGS7_HALVO</name>
<evidence type="ECO:0000313" key="3">
    <source>
        <dbReference type="EMBL" id="MBS8134152.1"/>
    </source>
</evidence>
<dbReference type="Proteomes" id="UP000678484">
    <property type="component" value="Unassembled WGS sequence"/>
</dbReference>
<dbReference type="AlphaFoldDB" id="A0A8T5CGS7"/>
<proteinExistence type="predicted"/>
<dbReference type="EMBL" id="JAERQV010000108">
    <property type="protein sequence ID" value="MBS8126422.1"/>
    <property type="molecule type" value="Genomic_DNA"/>
</dbReference>
<dbReference type="EMBL" id="JAERQX010000106">
    <property type="protein sequence ID" value="MBS8134152.1"/>
    <property type="molecule type" value="Genomic_DNA"/>
</dbReference>
<dbReference type="Pfam" id="PF25212">
    <property type="entry name" value="HVO_A0114"/>
    <property type="match status" value="1"/>
</dbReference>
<evidence type="ECO:0000313" key="1">
    <source>
        <dbReference type="EMBL" id="MBS8126422.1"/>
    </source>
</evidence>
<comment type="caution">
    <text evidence="1">The sequence shown here is derived from an EMBL/GenBank/DDBJ whole genome shotgun (WGS) entry which is preliminary data.</text>
</comment>
<accession>A0A8T5CGS7</accession>
<gene>
    <name evidence="3" type="ORF">JK352_19985</name>
    <name evidence="2" type="ORF">JK353_20015</name>
    <name evidence="1" type="ORF">JK354_20010</name>
</gene>
<reference evidence="1" key="1">
    <citation type="journal article" date="2021" name="Nat. Microbiol.">
        <title>Cell division in the archaeon Haloferax volcanii relies on two FtsZ proteins with distinct functions in division ring assembly and constriction.</title>
        <authorList>
            <person name="Liao Y."/>
            <person name="Ithurbide S."/>
            <person name="Evenhuis C."/>
            <person name="Loewe J."/>
            <person name="Duggin I.G."/>
        </authorList>
    </citation>
    <scope>NUCLEOTIDE SEQUENCE</scope>
    <source>
        <strain evidence="3">ID112 - delta_ftsZ1_delta_ftsZ2</strain>
        <strain evidence="1">ID76 - delta_ftsZ1</strain>
        <strain evidence="2">ID77 - delta_ftsZ2</strain>
    </source>
</reference>
<sequence>QAAALERAERWEQGEEVPHVVNFEDRTRLRQLLTDRRMELLEEVMERPPESIRALASRLERDVHDVHDDLHLLAEYDIVHFEKDGRAKKPYVPYDTVRIEVEFGLPRDEGSSSPASA</sequence>
<dbReference type="SUPFAM" id="SSF46785">
    <property type="entry name" value="Winged helix' DNA-binding domain"/>
    <property type="match status" value="1"/>
</dbReference>
<feature type="non-terminal residue" evidence="1">
    <location>
        <position position="1"/>
    </location>
</feature>
<organism evidence="1 4">
    <name type="scientific">Haloferax volcanii</name>
    <name type="common">Halobacterium volcanii</name>
    <dbReference type="NCBI Taxonomy" id="2246"/>
    <lineage>
        <taxon>Archaea</taxon>
        <taxon>Methanobacteriati</taxon>
        <taxon>Methanobacteriota</taxon>
        <taxon>Stenosarchaea group</taxon>
        <taxon>Halobacteria</taxon>
        <taxon>Halobacteriales</taxon>
        <taxon>Haloferacaceae</taxon>
        <taxon>Haloferax</taxon>
    </lineage>
</organism>
<dbReference type="Proteomes" id="UP000676028">
    <property type="component" value="Unassembled WGS sequence"/>
</dbReference>
<dbReference type="RefSeq" id="WP_213252701.1">
    <property type="nucleotide sequence ID" value="NZ_JAERQV010000108.1"/>
</dbReference>
<evidence type="ECO:0000313" key="4">
    <source>
        <dbReference type="Proteomes" id="UP000676028"/>
    </source>
</evidence>
<dbReference type="EMBL" id="JAERQW010000108">
    <property type="protein sequence ID" value="MBS8130289.1"/>
    <property type="molecule type" value="Genomic_DNA"/>
</dbReference>
<evidence type="ECO:0000313" key="2">
    <source>
        <dbReference type="EMBL" id="MBS8130289.1"/>
    </source>
</evidence>
<protein>
    <submittedName>
        <fullName evidence="1">Transcriptional regulator</fullName>
    </submittedName>
</protein>
<dbReference type="InterPro" id="IPR036390">
    <property type="entry name" value="WH_DNA-bd_sf"/>
</dbReference>